<feature type="coiled-coil region" evidence="2">
    <location>
        <begin position="176"/>
        <end position="203"/>
    </location>
</feature>
<dbReference type="Proteomes" id="UP001596147">
    <property type="component" value="Unassembled WGS sequence"/>
</dbReference>
<dbReference type="PANTHER" id="PTHR47837">
    <property type="entry name" value="GTP PYROPHOSPHOKINASE YJBM"/>
    <property type="match status" value="1"/>
</dbReference>
<feature type="domain" description="RelA/SpoT" evidence="3">
    <location>
        <begin position="45"/>
        <end position="168"/>
    </location>
</feature>
<evidence type="ECO:0000313" key="4">
    <source>
        <dbReference type="EMBL" id="MFC5463419.1"/>
    </source>
</evidence>
<proteinExistence type="predicted"/>
<dbReference type="InterPro" id="IPR052366">
    <property type="entry name" value="GTP_Pyrophosphokinase"/>
</dbReference>
<sequence>MLRKELTRFRMAYKFALDEINTKINILKEEFNYIHEYNPIEHVSSRVKTPESIISKIERKNLDYTLESIRENIKDIAGVRITCSFVSDIYKVSDMLVRQKDVTVLEMKDYIKNPKPNGYRSLHMIVEIPIFMSDREIHVPVEIQVRTIAMDFWASLEHKIFYKYNKEIPKHLIEELKEAATTANELDLKMERLNKEVKVYKDKDSSESKPLMEMKMLPLKLLESFAGKSKN</sequence>
<dbReference type="Gene3D" id="3.30.460.10">
    <property type="entry name" value="Beta Polymerase, domain 2"/>
    <property type="match status" value="1"/>
</dbReference>
<evidence type="ECO:0000313" key="5">
    <source>
        <dbReference type="Proteomes" id="UP001596147"/>
    </source>
</evidence>
<dbReference type="PANTHER" id="PTHR47837:SF2">
    <property type="entry name" value="GTP PYROPHOSPHOKINASE YWAC"/>
    <property type="match status" value="1"/>
</dbReference>
<dbReference type="Pfam" id="PF04607">
    <property type="entry name" value="RelA_SpoT"/>
    <property type="match status" value="1"/>
</dbReference>
<organism evidence="4 5">
    <name type="scientific">Lederbergia graminis</name>
    <dbReference type="NCBI Taxonomy" id="735518"/>
    <lineage>
        <taxon>Bacteria</taxon>
        <taxon>Bacillati</taxon>
        <taxon>Bacillota</taxon>
        <taxon>Bacilli</taxon>
        <taxon>Bacillales</taxon>
        <taxon>Bacillaceae</taxon>
        <taxon>Lederbergia</taxon>
    </lineage>
</organism>
<keyword evidence="5" id="KW-1185">Reference proteome</keyword>
<keyword evidence="2" id="KW-0175">Coiled coil</keyword>
<name>A0ABW0LCI9_9BACI</name>
<dbReference type="InterPro" id="IPR043519">
    <property type="entry name" value="NT_sf"/>
</dbReference>
<evidence type="ECO:0000259" key="3">
    <source>
        <dbReference type="SMART" id="SM00954"/>
    </source>
</evidence>
<dbReference type="EMBL" id="JBHSMC010000001">
    <property type="protein sequence ID" value="MFC5463419.1"/>
    <property type="molecule type" value="Genomic_DNA"/>
</dbReference>
<protein>
    <submittedName>
        <fullName evidence="4">GTP pyrophosphokinase family protein</fullName>
    </submittedName>
</protein>
<gene>
    <name evidence="4" type="ORF">ACFPM4_01490</name>
</gene>
<reference evidence="5" key="1">
    <citation type="journal article" date="2019" name="Int. J. Syst. Evol. Microbiol.">
        <title>The Global Catalogue of Microorganisms (GCM) 10K type strain sequencing project: providing services to taxonomists for standard genome sequencing and annotation.</title>
        <authorList>
            <consortium name="The Broad Institute Genomics Platform"/>
            <consortium name="The Broad Institute Genome Sequencing Center for Infectious Disease"/>
            <person name="Wu L."/>
            <person name="Ma J."/>
        </authorList>
    </citation>
    <scope>NUCLEOTIDE SEQUENCE [LARGE SCALE GENOMIC DNA]</scope>
    <source>
        <strain evidence="5">CGMCC 1.12237</strain>
    </source>
</reference>
<dbReference type="InterPro" id="IPR007685">
    <property type="entry name" value="RelA_SpoT"/>
</dbReference>
<dbReference type="Gene3D" id="1.10.287.860">
    <property type="entry name" value="Nucleotidyltransferase"/>
    <property type="match status" value="1"/>
</dbReference>
<comment type="caution">
    <text evidence="4">The sequence shown here is derived from an EMBL/GenBank/DDBJ whole genome shotgun (WGS) entry which is preliminary data.</text>
</comment>
<dbReference type="CDD" id="cd05399">
    <property type="entry name" value="NT_Rel-Spo_like"/>
    <property type="match status" value="1"/>
</dbReference>
<evidence type="ECO:0000256" key="1">
    <source>
        <dbReference type="ARBA" id="ARBA00004976"/>
    </source>
</evidence>
<dbReference type="SMART" id="SM00954">
    <property type="entry name" value="RelA_SpoT"/>
    <property type="match status" value="1"/>
</dbReference>
<dbReference type="RefSeq" id="WP_382348130.1">
    <property type="nucleotide sequence ID" value="NZ_JBHSMC010000001.1"/>
</dbReference>
<dbReference type="SUPFAM" id="SSF81301">
    <property type="entry name" value="Nucleotidyltransferase"/>
    <property type="match status" value="1"/>
</dbReference>
<evidence type="ECO:0000256" key="2">
    <source>
        <dbReference type="SAM" id="Coils"/>
    </source>
</evidence>
<accession>A0ABW0LCI9</accession>
<comment type="pathway">
    <text evidence="1">Purine metabolism; ppGpp biosynthesis; ppGpp from GTP: step 1/2.</text>
</comment>